<dbReference type="EC" id="2.7.13.3" evidence="3"/>
<dbReference type="InterPro" id="IPR004358">
    <property type="entry name" value="Sig_transdc_His_kin-like_C"/>
</dbReference>
<dbReference type="GO" id="GO:0016301">
    <property type="term" value="F:kinase activity"/>
    <property type="evidence" value="ECO:0007669"/>
    <property type="project" value="UniProtKB-KW"/>
</dbReference>
<reference evidence="16 17" key="1">
    <citation type="submission" date="2022-03" db="EMBL/GenBank/DDBJ databases">
        <authorList>
            <person name="Jo J.-H."/>
            <person name="Im W.-T."/>
        </authorList>
    </citation>
    <scope>NUCLEOTIDE SEQUENCE [LARGE SCALE GENOMIC DNA]</scope>
    <source>
        <strain evidence="16 17">MA9</strain>
    </source>
</reference>
<dbReference type="InterPro" id="IPR036890">
    <property type="entry name" value="HATPase_C_sf"/>
</dbReference>
<evidence type="ECO:0000256" key="12">
    <source>
        <dbReference type="ARBA" id="ARBA00023012"/>
    </source>
</evidence>
<proteinExistence type="predicted"/>
<dbReference type="PROSITE" id="PS50109">
    <property type="entry name" value="HIS_KIN"/>
    <property type="match status" value="1"/>
</dbReference>
<comment type="caution">
    <text evidence="16">The sequence shown here is derived from an EMBL/GenBank/DDBJ whole genome shotgun (WGS) entry which is preliminary data.</text>
</comment>
<dbReference type="PANTHER" id="PTHR45528:SF1">
    <property type="entry name" value="SENSOR HISTIDINE KINASE CPXA"/>
    <property type="match status" value="1"/>
</dbReference>
<dbReference type="CDD" id="cd00082">
    <property type="entry name" value="HisKA"/>
    <property type="match status" value="1"/>
</dbReference>
<feature type="domain" description="Histidine kinase" evidence="15">
    <location>
        <begin position="235"/>
        <end position="444"/>
    </location>
</feature>
<keyword evidence="13 14" id="KW-0472">Membrane</keyword>
<feature type="transmembrane region" description="Helical" evidence="14">
    <location>
        <begin position="149"/>
        <end position="172"/>
    </location>
</feature>
<comment type="catalytic activity">
    <reaction evidence="1">
        <text>ATP + protein L-histidine = ADP + protein N-phospho-L-histidine.</text>
        <dbReference type="EC" id="2.7.13.3"/>
    </reaction>
</comment>
<comment type="subcellular location">
    <subcellularLocation>
        <location evidence="2">Cell membrane</location>
        <topology evidence="2">Multi-pass membrane protein</topology>
    </subcellularLocation>
</comment>
<gene>
    <name evidence="16" type="ORF">LZ480_08045</name>
</gene>
<keyword evidence="4" id="KW-1003">Cell membrane</keyword>
<dbReference type="SUPFAM" id="SSF47384">
    <property type="entry name" value="Homodimeric domain of signal transducing histidine kinase"/>
    <property type="match status" value="1"/>
</dbReference>
<evidence type="ECO:0000256" key="8">
    <source>
        <dbReference type="ARBA" id="ARBA00022741"/>
    </source>
</evidence>
<dbReference type="EMBL" id="JAKZFC010000002">
    <property type="protein sequence ID" value="MCH7321842.1"/>
    <property type="molecule type" value="Genomic_DNA"/>
</dbReference>
<evidence type="ECO:0000256" key="10">
    <source>
        <dbReference type="ARBA" id="ARBA00022840"/>
    </source>
</evidence>
<keyword evidence="10" id="KW-0067">ATP-binding</keyword>
<dbReference type="InterPro" id="IPR003594">
    <property type="entry name" value="HATPase_dom"/>
</dbReference>
<dbReference type="PRINTS" id="PR00344">
    <property type="entry name" value="BCTRLSENSOR"/>
</dbReference>
<keyword evidence="12" id="KW-0902">Two-component regulatory system</keyword>
<protein>
    <recommendedName>
        <fullName evidence="3">histidine kinase</fullName>
        <ecNumber evidence="3">2.7.13.3</ecNumber>
    </recommendedName>
</protein>
<dbReference type="InterPro" id="IPR036097">
    <property type="entry name" value="HisK_dim/P_sf"/>
</dbReference>
<evidence type="ECO:0000256" key="3">
    <source>
        <dbReference type="ARBA" id="ARBA00012438"/>
    </source>
</evidence>
<keyword evidence="6" id="KW-0808">Transferase</keyword>
<sequence>MKLKTKINIVSISLTMVILISSFTGIYFLYEHFAITTEAEHLQTRALELTTAISALEQTEGIDMVFRAHIPTDGAIIVQDANDKTLIRLQTTAEKIDVATQKNELYTVKSFGNIPYIAISTPMIWPDGQIVEAKFIQPLPTITENLNRLFIILLLMTLLALVPIFLASQLLVRLIVKPVTKLTTTMERNIQQSSFEQLAVNERSKDEIMQMTSTYNTLMAQLEDLHDKQQQFIGNASHELKTPLTVIESYAKLLKRRGTENVEVTDEALHAIIQESANMKHLIEQMLSLAKSAETTKITVSNFELSSFLQTIAANVQTAYHREIHLKAPNVVVMTDESMLKQLLFIFIDNARKYSDGFIELHASVDEYLHIEIRDNGIGIPKQDLPHIFNRFYRVNKDRNRKTGGVGIGLSIAQELALRLHATIHVESELGQGTIIQITLPLHGGNPYES</sequence>
<evidence type="ECO:0000256" key="7">
    <source>
        <dbReference type="ARBA" id="ARBA00022692"/>
    </source>
</evidence>
<evidence type="ECO:0000256" key="5">
    <source>
        <dbReference type="ARBA" id="ARBA00022553"/>
    </source>
</evidence>
<dbReference type="SMART" id="SM00388">
    <property type="entry name" value="HisKA"/>
    <property type="match status" value="1"/>
</dbReference>
<dbReference type="InterPro" id="IPR003661">
    <property type="entry name" value="HisK_dim/P_dom"/>
</dbReference>
<dbReference type="CDD" id="cd00075">
    <property type="entry name" value="HATPase"/>
    <property type="match status" value="1"/>
</dbReference>
<evidence type="ECO:0000256" key="9">
    <source>
        <dbReference type="ARBA" id="ARBA00022777"/>
    </source>
</evidence>
<keyword evidence="17" id="KW-1185">Reference proteome</keyword>
<dbReference type="Proteomes" id="UP001316087">
    <property type="component" value="Unassembled WGS sequence"/>
</dbReference>
<organism evidence="16 17">
    <name type="scientific">Solibacillus palustris</name>
    <dbReference type="NCBI Taxonomy" id="2908203"/>
    <lineage>
        <taxon>Bacteria</taxon>
        <taxon>Bacillati</taxon>
        <taxon>Bacillota</taxon>
        <taxon>Bacilli</taxon>
        <taxon>Bacillales</taxon>
        <taxon>Caryophanaceae</taxon>
        <taxon>Solibacillus</taxon>
    </lineage>
</organism>
<keyword evidence="8" id="KW-0547">Nucleotide-binding</keyword>
<keyword evidence="11 14" id="KW-1133">Transmembrane helix</keyword>
<evidence type="ECO:0000313" key="17">
    <source>
        <dbReference type="Proteomes" id="UP001316087"/>
    </source>
</evidence>
<dbReference type="PANTHER" id="PTHR45528">
    <property type="entry name" value="SENSOR HISTIDINE KINASE CPXA"/>
    <property type="match status" value="1"/>
</dbReference>
<evidence type="ECO:0000256" key="6">
    <source>
        <dbReference type="ARBA" id="ARBA00022679"/>
    </source>
</evidence>
<keyword evidence="5" id="KW-0597">Phosphoprotein</keyword>
<dbReference type="Gene3D" id="1.10.287.130">
    <property type="match status" value="1"/>
</dbReference>
<accession>A0ABS9UBW3</accession>
<keyword evidence="9 16" id="KW-0418">Kinase</keyword>
<dbReference type="RefSeq" id="WP_241368893.1">
    <property type="nucleotide sequence ID" value="NZ_JAKZFC010000002.1"/>
</dbReference>
<dbReference type="SUPFAM" id="SSF55874">
    <property type="entry name" value="ATPase domain of HSP90 chaperone/DNA topoisomerase II/histidine kinase"/>
    <property type="match status" value="1"/>
</dbReference>
<dbReference type="Pfam" id="PF00512">
    <property type="entry name" value="HisKA"/>
    <property type="match status" value="1"/>
</dbReference>
<dbReference type="Pfam" id="PF02518">
    <property type="entry name" value="HATPase_c"/>
    <property type="match status" value="1"/>
</dbReference>
<evidence type="ECO:0000256" key="2">
    <source>
        <dbReference type="ARBA" id="ARBA00004651"/>
    </source>
</evidence>
<evidence type="ECO:0000256" key="14">
    <source>
        <dbReference type="SAM" id="Phobius"/>
    </source>
</evidence>
<dbReference type="SMART" id="SM00387">
    <property type="entry name" value="HATPase_c"/>
    <property type="match status" value="1"/>
</dbReference>
<evidence type="ECO:0000256" key="1">
    <source>
        <dbReference type="ARBA" id="ARBA00000085"/>
    </source>
</evidence>
<dbReference type="InterPro" id="IPR005467">
    <property type="entry name" value="His_kinase_dom"/>
</dbReference>
<dbReference type="Gene3D" id="3.30.565.10">
    <property type="entry name" value="Histidine kinase-like ATPase, C-terminal domain"/>
    <property type="match status" value="1"/>
</dbReference>
<evidence type="ECO:0000256" key="4">
    <source>
        <dbReference type="ARBA" id="ARBA00022475"/>
    </source>
</evidence>
<evidence type="ECO:0000259" key="15">
    <source>
        <dbReference type="PROSITE" id="PS50109"/>
    </source>
</evidence>
<evidence type="ECO:0000256" key="13">
    <source>
        <dbReference type="ARBA" id="ARBA00023136"/>
    </source>
</evidence>
<dbReference type="InterPro" id="IPR050398">
    <property type="entry name" value="HssS/ArlS-like"/>
</dbReference>
<evidence type="ECO:0000256" key="11">
    <source>
        <dbReference type="ARBA" id="ARBA00022989"/>
    </source>
</evidence>
<evidence type="ECO:0000313" key="16">
    <source>
        <dbReference type="EMBL" id="MCH7321842.1"/>
    </source>
</evidence>
<dbReference type="Gene3D" id="6.10.340.10">
    <property type="match status" value="1"/>
</dbReference>
<name>A0ABS9UBW3_9BACL</name>
<keyword evidence="7 14" id="KW-0812">Transmembrane</keyword>
<feature type="transmembrane region" description="Helical" evidence="14">
    <location>
        <begin position="7"/>
        <end position="30"/>
    </location>
</feature>